<dbReference type="SMART" id="SM00105">
    <property type="entry name" value="ArfGap"/>
    <property type="match status" value="1"/>
</dbReference>
<evidence type="ECO:0000256" key="1">
    <source>
        <dbReference type="ARBA" id="ARBA00022468"/>
    </source>
</evidence>
<dbReference type="PANTHER" id="PTHR45705">
    <property type="entry name" value="FI20236P1"/>
    <property type="match status" value="1"/>
</dbReference>
<dbReference type="InterPro" id="IPR037278">
    <property type="entry name" value="ARFGAP/RecO"/>
</dbReference>
<dbReference type="PRINTS" id="PR00405">
    <property type="entry name" value="REVINTRACTNG"/>
</dbReference>
<feature type="compositionally biased region" description="Polar residues" evidence="6">
    <location>
        <begin position="183"/>
        <end position="193"/>
    </location>
</feature>
<feature type="domain" description="Arf-GAP" evidence="7">
    <location>
        <begin position="17"/>
        <end position="135"/>
    </location>
</feature>
<keyword evidence="1" id="KW-0343">GTPase activation</keyword>
<organism evidence="8 9">
    <name type="scientific">Dinothrombium tinctorium</name>
    <dbReference type="NCBI Taxonomy" id="1965070"/>
    <lineage>
        <taxon>Eukaryota</taxon>
        <taxon>Metazoa</taxon>
        <taxon>Ecdysozoa</taxon>
        <taxon>Arthropoda</taxon>
        <taxon>Chelicerata</taxon>
        <taxon>Arachnida</taxon>
        <taxon>Acari</taxon>
        <taxon>Acariformes</taxon>
        <taxon>Trombidiformes</taxon>
        <taxon>Prostigmata</taxon>
        <taxon>Anystina</taxon>
        <taxon>Parasitengona</taxon>
        <taxon>Trombidioidea</taxon>
        <taxon>Trombidiidae</taxon>
        <taxon>Dinothrombium</taxon>
    </lineage>
</organism>
<dbReference type="CDD" id="cd08839">
    <property type="entry name" value="ArfGap_SMAP"/>
    <property type="match status" value="1"/>
</dbReference>
<keyword evidence="3 5" id="KW-0863">Zinc-finger</keyword>
<evidence type="ECO:0000256" key="4">
    <source>
        <dbReference type="ARBA" id="ARBA00022833"/>
    </source>
</evidence>
<feature type="compositionally biased region" description="Basic and acidic residues" evidence="6">
    <location>
        <begin position="216"/>
        <end position="226"/>
    </location>
</feature>
<dbReference type="PANTHER" id="PTHR45705:SF1">
    <property type="entry name" value="FI20236P1"/>
    <property type="match status" value="1"/>
</dbReference>
<accession>A0A3S3QKZ5</accession>
<dbReference type="Gene3D" id="1.10.220.150">
    <property type="entry name" value="Arf GTPase activating protein"/>
    <property type="match status" value="1"/>
</dbReference>
<dbReference type="Pfam" id="PF01412">
    <property type="entry name" value="ArfGap"/>
    <property type="match status" value="1"/>
</dbReference>
<dbReference type="InterPro" id="IPR038508">
    <property type="entry name" value="ArfGAP_dom_sf"/>
</dbReference>
<dbReference type="EMBL" id="NCKU01002118">
    <property type="protein sequence ID" value="RWS10376.1"/>
    <property type="molecule type" value="Genomic_DNA"/>
</dbReference>
<evidence type="ECO:0000313" key="8">
    <source>
        <dbReference type="EMBL" id="RWS10376.1"/>
    </source>
</evidence>
<name>A0A3S3QKZ5_9ACAR</name>
<dbReference type="FunFam" id="1.10.220.150:FF:000009">
    <property type="entry name" value="stromal membrane-associated protein 1 isoform X1"/>
    <property type="match status" value="1"/>
</dbReference>
<dbReference type="OrthoDB" id="73919at2759"/>
<dbReference type="InterPro" id="IPR051718">
    <property type="entry name" value="ARF_GTPase-activating"/>
</dbReference>
<dbReference type="AlphaFoldDB" id="A0A3S3QKZ5"/>
<protein>
    <submittedName>
        <fullName evidence="8">Stromal membrane-associated protein 2-like protein</fullName>
    </submittedName>
</protein>
<comment type="caution">
    <text evidence="8">The sequence shown here is derived from an EMBL/GenBank/DDBJ whole genome shotgun (WGS) entry which is preliminary data.</text>
</comment>
<dbReference type="GO" id="GO:0005096">
    <property type="term" value="F:GTPase activator activity"/>
    <property type="evidence" value="ECO:0007669"/>
    <property type="project" value="UniProtKB-KW"/>
</dbReference>
<evidence type="ECO:0000259" key="7">
    <source>
        <dbReference type="PROSITE" id="PS50115"/>
    </source>
</evidence>
<dbReference type="InterPro" id="IPR001164">
    <property type="entry name" value="ArfGAP_dom"/>
</dbReference>
<dbReference type="GO" id="GO:0008270">
    <property type="term" value="F:zinc ion binding"/>
    <property type="evidence" value="ECO:0007669"/>
    <property type="project" value="UniProtKB-KW"/>
</dbReference>
<feature type="compositionally biased region" description="Polar residues" evidence="6">
    <location>
        <begin position="206"/>
        <end position="215"/>
    </location>
</feature>
<dbReference type="Proteomes" id="UP000285301">
    <property type="component" value="Unassembled WGS sequence"/>
</dbReference>
<sequence length="439" mass="48444">MNKAEKEKQKLIQEKCQNILNDLLRDDDNKYCVDCDAKGPRWASWNLGIFLCIRCAGIHRNLGVHISKVKSVNLDAWTAHQVAYLQQMGNSKARAVYEANLPDNFRRPQVDSALEAFIRAKYEQKKYIAKEWVQPPTPPPATNPVPRPHSSPAGTAINADKVVDGIKSSDQTKPSNDLLGLETPQNAETASSNSEEDPFDAFVSAPTKSNINENASKCDKKEGKSDEETDFFNQKAPEEKKLDKESILKLYENSNLSVNMLNLNSVNQQIPFTNSTPHTGIMGQAFAGQMQPQHTQGVPVIPQGAFFNGPTQPISQASMFTATTNPFLATSIPNSYPPNVTQLQQQMSSLQLNSALNNSWIPTQNNLPQASVANVATSQFPTTGLINPFVQTSTSVTPSGYQTNDMFVGNYFASQTTDNTNTQWAMNPNAVQMTTNLWQ</sequence>
<evidence type="ECO:0000313" key="9">
    <source>
        <dbReference type="Proteomes" id="UP000285301"/>
    </source>
</evidence>
<proteinExistence type="predicted"/>
<dbReference type="STRING" id="1965070.A0A3S3QKZ5"/>
<evidence type="ECO:0000256" key="2">
    <source>
        <dbReference type="ARBA" id="ARBA00022723"/>
    </source>
</evidence>
<dbReference type="InterPro" id="IPR044732">
    <property type="entry name" value="ArfGAP_SMAP1-like"/>
</dbReference>
<evidence type="ECO:0000256" key="3">
    <source>
        <dbReference type="ARBA" id="ARBA00022771"/>
    </source>
</evidence>
<reference evidence="8 9" key="1">
    <citation type="journal article" date="2018" name="Gigascience">
        <title>Genomes of trombidid mites reveal novel predicted allergens and laterally-transferred genes associated with secondary metabolism.</title>
        <authorList>
            <person name="Dong X."/>
            <person name="Chaisiri K."/>
            <person name="Xia D."/>
            <person name="Armstrong S.D."/>
            <person name="Fang Y."/>
            <person name="Donnelly M.J."/>
            <person name="Kadowaki T."/>
            <person name="McGarry J.W."/>
            <person name="Darby A.C."/>
            <person name="Makepeace B.L."/>
        </authorList>
    </citation>
    <scope>NUCLEOTIDE SEQUENCE [LARGE SCALE GENOMIC DNA]</scope>
    <source>
        <strain evidence="8">UoL-WK</strain>
    </source>
</reference>
<dbReference type="PROSITE" id="PS50115">
    <property type="entry name" value="ARFGAP"/>
    <property type="match status" value="1"/>
</dbReference>
<keyword evidence="2" id="KW-0479">Metal-binding</keyword>
<feature type="compositionally biased region" description="Pro residues" evidence="6">
    <location>
        <begin position="135"/>
        <end position="149"/>
    </location>
</feature>
<evidence type="ECO:0000256" key="6">
    <source>
        <dbReference type="SAM" id="MobiDB-lite"/>
    </source>
</evidence>
<evidence type="ECO:0000256" key="5">
    <source>
        <dbReference type="PROSITE-ProRule" id="PRU00288"/>
    </source>
</evidence>
<dbReference type="SUPFAM" id="SSF57863">
    <property type="entry name" value="ArfGap/RecO-like zinc finger"/>
    <property type="match status" value="1"/>
</dbReference>
<feature type="region of interest" description="Disordered" evidence="6">
    <location>
        <begin position="131"/>
        <end position="237"/>
    </location>
</feature>
<keyword evidence="9" id="KW-1185">Reference proteome</keyword>
<gene>
    <name evidence="8" type="ORF">B4U79_01718</name>
</gene>
<keyword evidence="4" id="KW-0862">Zinc</keyword>
<dbReference type="GO" id="GO:0005737">
    <property type="term" value="C:cytoplasm"/>
    <property type="evidence" value="ECO:0007669"/>
    <property type="project" value="TreeGrafter"/>
</dbReference>